<protein>
    <submittedName>
        <fullName evidence="1">Uncharacterized protein</fullName>
    </submittedName>
</protein>
<dbReference type="Gene3D" id="3.20.20.140">
    <property type="entry name" value="Metal-dependent hydrolases"/>
    <property type="match status" value="1"/>
</dbReference>
<dbReference type="KEGG" id="bsto:C0V70_12965"/>
<sequence>MFAKKEKIINEIKNALIDIISETNGITISDTLELLAYHPELKCNPLVEKSLQEFRKLIAGFHNNEVDISTILSHPFSEAFFGFFKEFPLSYHEEHIHLTGSLSAEFIYPRLKKLLDGPDKKLYEDKIKQVYGEDSIPVTSVGDVDRLIRLKEGEQFKTYLKILYLSKLILTTKEAHVEAAYHMASELYDKYNVGKIRLKFTLSRSTGISDEQIPGLENLTEDDVVLGLYEGFMKFKAEKPFFNFILSPSFRKESNFFDQNAYDSKKEHFDEQVVSILDILKKYPFLKEVLSEVDTVGDERELYRKKHFMEMKSGLRRLQYQGFRIRSHHGETWKILRLGVQAVDNALNIWHIDTLEHGLSLGINPNYYFHRLFQRIMEMNQNQKPLDPKSFEYDEIMDMEWQDEEVRDKIVKGEKLTQKEQIKFLKTKFHTAREIEHYQHDVLNRMINKKVSLVALPSSNLKLTGAFPDYKDHPFSWWEKKGVSLGIGTDNYITLSTNYIQELLILLYSNPTSLKITKLLMVATKETRRPYISHLLWEMRKTIRGSEGALHQRPSQE</sequence>
<evidence type="ECO:0000313" key="1">
    <source>
        <dbReference type="EMBL" id="AUN98996.1"/>
    </source>
</evidence>
<dbReference type="AlphaFoldDB" id="A0A2K9NTZ3"/>
<reference evidence="1 2" key="1">
    <citation type="submission" date="2018-01" db="EMBL/GenBank/DDBJ databases">
        <title>Complete genome sequence of Bacteriovorax stolpii DSM12778.</title>
        <authorList>
            <person name="Tang B."/>
            <person name="Chang J."/>
        </authorList>
    </citation>
    <scope>NUCLEOTIDE SEQUENCE [LARGE SCALE GENOMIC DNA]</scope>
    <source>
        <strain evidence="1 2">DSM 12778</strain>
    </source>
</reference>
<dbReference type="GO" id="GO:0005829">
    <property type="term" value="C:cytosol"/>
    <property type="evidence" value="ECO:0007669"/>
    <property type="project" value="TreeGrafter"/>
</dbReference>
<organism evidence="1 2">
    <name type="scientific">Bacteriovorax stolpii</name>
    <name type="common">Bdellovibrio stolpii</name>
    <dbReference type="NCBI Taxonomy" id="960"/>
    <lineage>
        <taxon>Bacteria</taxon>
        <taxon>Pseudomonadati</taxon>
        <taxon>Bdellovibrionota</taxon>
        <taxon>Bacteriovoracia</taxon>
        <taxon>Bacteriovoracales</taxon>
        <taxon>Bacteriovoracaceae</taxon>
        <taxon>Bacteriovorax</taxon>
    </lineage>
</organism>
<dbReference type="PANTHER" id="PTHR11409:SF43">
    <property type="entry name" value="ADENOSINE DEAMINASE"/>
    <property type="match status" value="1"/>
</dbReference>
<name>A0A2K9NTZ3_BACTC</name>
<dbReference type="RefSeq" id="WP_102244287.1">
    <property type="nucleotide sequence ID" value="NZ_CP025704.1"/>
</dbReference>
<dbReference type="EMBL" id="CP025704">
    <property type="protein sequence ID" value="AUN98996.1"/>
    <property type="molecule type" value="Genomic_DNA"/>
</dbReference>
<proteinExistence type="predicted"/>
<dbReference type="InterPro" id="IPR032466">
    <property type="entry name" value="Metal_Hydrolase"/>
</dbReference>
<dbReference type="InterPro" id="IPR006330">
    <property type="entry name" value="Ado/ade_deaminase"/>
</dbReference>
<dbReference type="GO" id="GO:0046103">
    <property type="term" value="P:inosine biosynthetic process"/>
    <property type="evidence" value="ECO:0007669"/>
    <property type="project" value="TreeGrafter"/>
</dbReference>
<dbReference type="GO" id="GO:0004000">
    <property type="term" value="F:adenosine deaminase activity"/>
    <property type="evidence" value="ECO:0007669"/>
    <property type="project" value="TreeGrafter"/>
</dbReference>
<accession>A0A2K9NTZ3</accession>
<dbReference type="SUPFAM" id="SSF51556">
    <property type="entry name" value="Metallo-dependent hydrolases"/>
    <property type="match status" value="1"/>
</dbReference>
<gene>
    <name evidence="1" type="ORF">C0V70_12965</name>
</gene>
<dbReference type="PANTHER" id="PTHR11409">
    <property type="entry name" value="ADENOSINE DEAMINASE"/>
    <property type="match status" value="1"/>
</dbReference>
<dbReference type="Proteomes" id="UP000235584">
    <property type="component" value="Chromosome"/>
</dbReference>
<keyword evidence="2" id="KW-1185">Reference proteome</keyword>
<evidence type="ECO:0000313" key="2">
    <source>
        <dbReference type="Proteomes" id="UP000235584"/>
    </source>
</evidence>
<dbReference type="GO" id="GO:0043103">
    <property type="term" value="P:hypoxanthine salvage"/>
    <property type="evidence" value="ECO:0007669"/>
    <property type="project" value="TreeGrafter"/>
</dbReference>
<dbReference type="GO" id="GO:0006154">
    <property type="term" value="P:adenosine catabolic process"/>
    <property type="evidence" value="ECO:0007669"/>
    <property type="project" value="TreeGrafter"/>
</dbReference>